<name>A0ABT5L4S3_9ALTE</name>
<keyword evidence="3" id="KW-1133">Transmembrane helix</keyword>
<dbReference type="Pfam" id="PF00990">
    <property type="entry name" value="GGDEF"/>
    <property type="match status" value="1"/>
</dbReference>
<feature type="transmembrane region" description="Helical" evidence="3">
    <location>
        <begin position="240"/>
        <end position="261"/>
    </location>
</feature>
<comment type="catalytic activity">
    <reaction evidence="2">
        <text>2 GTP = 3',3'-c-di-GMP + 2 diphosphate</text>
        <dbReference type="Rhea" id="RHEA:24898"/>
        <dbReference type="ChEBI" id="CHEBI:33019"/>
        <dbReference type="ChEBI" id="CHEBI:37565"/>
        <dbReference type="ChEBI" id="CHEBI:58805"/>
        <dbReference type="EC" id="2.7.7.65"/>
    </reaction>
</comment>
<dbReference type="PROSITE" id="PS50887">
    <property type="entry name" value="GGDEF"/>
    <property type="match status" value="1"/>
</dbReference>
<dbReference type="InterPro" id="IPR000160">
    <property type="entry name" value="GGDEF_dom"/>
</dbReference>
<evidence type="ECO:0000256" key="3">
    <source>
        <dbReference type="SAM" id="Phobius"/>
    </source>
</evidence>
<dbReference type="RefSeq" id="WP_273641831.1">
    <property type="nucleotide sequence ID" value="NZ_JAQQXP010000002.1"/>
</dbReference>
<dbReference type="InterPro" id="IPR050469">
    <property type="entry name" value="Diguanylate_Cyclase"/>
</dbReference>
<dbReference type="InterPro" id="IPR029787">
    <property type="entry name" value="Nucleotide_cyclase"/>
</dbReference>
<evidence type="ECO:0000256" key="1">
    <source>
        <dbReference type="ARBA" id="ARBA00012528"/>
    </source>
</evidence>
<feature type="transmembrane region" description="Helical" evidence="3">
    <location>
        <begin position="211"/>
        <end position="228"/>
    </location>
</feature>
<sequence length="488" mass="54229">MSTLCMADCRVVSPQSQWLDAPVEVNPEFTNIRFRCELSQSQVLSFPLDAISSVELHTKNELRLTPLSSARAAYLLPNGMFEFALTVRSAHPSAVNITLRSISDFQRINNLHILTISTFGGFCLALCIYVGFIGRSLRNAGFYAYSAYILCAGAYFILQEGMLRIVFVDSHWLHSHELKSVFAGLTVFTAMRFICLLLDLKLILKRWEYKLIWLSALGVLTLGIVSAITDTTLHNVTAAVMGPLTIIGMTAITIAACYAYVRKVHGAGLVLMALFVLLAAMTFRIFLPYVSEFMQRYALILAVTLEALLLALAASERVKRLQKDKMKAFLAASSDPLCPVLNRRGWDEAANGMLAAHADKGGVLVLMFIDLNDFKGINDNFGHQVGDEALIIVAKILNRQSRAQDIVGRLGGDEFVIMSHCHNRTIAERLIKRIREHMKHLALKINDQHIPLSASVGAQIFDAPHDNLQTLLHEVDMLMYQQKSSATT</sequence>
<feature type="domain" description="GGDEF" evidence="4">
    <location>
        <begin position="362"/>
        <end position="488"/>
    </location>
</feature>
<feature type="transmembrane region" description="Helical" evidence="3">
    <location>
        <begin position="297"/>
        <end position="315"/>
    </location>
</feature>
<dbReference type="EMBL" id="JAQQXP010000002">
    <property type="protein sequence ID" value="MDC8832047.1"/>
    <property type="molecule type" value="Genomic_DNA"/>
</dbReference>
<dbReference type="InterPro" id="IPR043128">
    <property type="entry name" value="Rev_trsase/Diguanyl_cyclase"/>
</dbReference>
<evidence type="ECO:0000256" key="2">
    <source>
        <dbReference type="ARBA" id="ARBA00034247"/>
    </source>
</evidence>
<evidence type="ECO:0000313" key="5">
    <source>
        <dbReference type="EMBL" id="MDC8832047.1"/>
    </source>
</evidence>
<dbReference type="Proteomes" id="UP001218788">
    <property type="component" value="Unassembled WGS sequence"/>
</dbReference>
<dbReference type="InterPro" id="IPR011623">
    <property type="entry name" value="7TMR_DISM_rcpt_extracell_dom1"/>
</dbReference>
<dbReference type="CDD" id="cd01949">
    <property type="entry name" value="GGDEF"/>
    <property type="match status" value="1"/>
</dbReference>
<dbReference type="Gene3D" id="3.30.70.270">
    <property type="match status" value="1"/>
</dbReference>
<dbReference type="PANTHER" id="PTHR45138:SF9">
    <property type="entry name" value="DIGUANYLATE CYCLASE DGCM-RELATED"/>
    <property type="match status" value="1"/>
</dbReference>
<feature type="transmembrane region" description="Helical" evidence="3">
    <location>
        <begin position="111"/>
        <end position="133"/>
    </location>
</feature>
<feature type="transmembrane region" description="Helical" evidence="3">
    <location>
        <begin position="140"/>
        <end position="158"/>
    </location>
</feature>
<comment type="caution">
    <text evidence="5">The sequence shown here is derived from an EMBL/GenBank/DDBJ whole genome shotgun (WGS) entry which is preliminary data.</text>
</comment>
<accession>A0ABT5L4S3</accession>
<evidence type="ECO:0000259" key="4">
    <source>
        <dbReference type="PROSITE" id="PS50887"/>
    </source>
</evidence>
<dbReference type="NCBIfam" id="TIGR00254">
    <property type="entry name" value="GGDEF"/>
    <property type="match status" value="1"/>
</dbReference>
<keyword evidence="3" id="KW-0472">Membrane</keyword>
<dbReference type="SUPFAM" id="SSF55073">
    <property type="entry name" value="Nucleotide cyclase"/>
    <property type="match status" value="1"/>
</dbReference>
<dbReference type="SMART" id="SM00267">
    <property type="entry name" value="GGDEF"/>
    <property type="match status" value="1"/>
</dbReference>
<reference evidence="5 6" key="1">
    <citation type="submission" date="2022-10" db="EMBL/GenBank/DDBJ databases">
        <title>Alteromonas sp. chi3 Genome sequencing.</title>
        <authorList>
            <person name="Park S."/>
        </authorList>
    </citation>
    <scope>NUCLEOTIDE SEQUENCE [LARGE SCALE GENOMIC DNA]</scope>
    <source>
        <strain evidence="6">chi3</strain>
    </source>
</reference>
<protein>
    <recommendedName>
        <fullName evidence="1">diguanylate cyclase</fullName>
        <ecNumber evidence="1">2.7.7.65</ecNumber>
    </recommendedName>
</protein>
<dbReference type="EC" id="2.7.7.65" evidence="1"/>
<keyword evidence="6" id="KW-1185">Reference proteome</keyword>
<dbReference type="PANTHER" id="PTHR45138">
    <property type="entry name" value="REGULATORY COMPONENTS OF SENSORY TRANSDUCTION SYSTEM"/>
    <property type="match status" value="1"/>
</dbReference>
<evidence type="ECO:0000313" key="6">
    <source>
        <dbReference type="Proteomes" id="UP001218788"/>
    </source>
</evidence>
<keyword evidence="3" id="KW-0812">Transmembrane</keyword>
<dbReference type="Pfam" id="PF07695">
    <property type="entry name" value="7TMR-DISM_7TM"/>
    <property type="match status" value="1"/>
</dbReference>
<feature type="transmembrane region" description="Helical" evidence="3">
    <location>
        <begin position="178"/>
        <end position="199"/>
    </location>
</feature>
<proteinExistence type="predicted"/>
<feature type="transmembrane region" description="Helical" evidence="3">
    <location>
        <begin position="268"/>
        <end position="291"/>
    </location>
</feature>
<organism evidence="5 6">
    <name type="scientific">Alteromonas gilva</name>
    <dbReference type="NCBI Taxonomy" id="2987522"/>
    <lineage>
        <taxon>Bacteria</taxon>
        <taxon>Pseudomonadati</taxon>
        <taxon>Pseudomonadota</taxon>
        <taxon>Gammaproteobacteria</taxon>
        <taxon>Alteromonadales</taxon>
        <taxon>Alteromonadaceae</taxon>
        <taxon>Alteromonas/Salinimonas group</taxon>
        <taxon>Alteromonas</taxon>
    </lineage>
</organism>
<gene>
    <name evidence="5" type="ORF">OIK42_14910</name>
</gene>